<dbReference type="OrthoDB" id="9808150at2"/>
<keyword evidence="9" id="KW-0963">Cytoplasm</keyword>
<evidence type="ECO:0000313" key="13">
    <source>
        <dbReference type="Proteomes" id="UP000248863"/>
    </source>
</evidence>
<dbReference type="SMART" id="SM00072">
    <property type="entry name" value="GuKc"/>
    <property type="match status" value="1"/>
</dbReference>
<dbReference type="InterPro" id="IPR027417">
    <property type="entry name" value="P-loop_NTPase"/>
</dbReference>
<dbReference type="GO" id="GO:0005524">
    <property type="term" value="F:ATP binding"/>
    <property type="evidence" value="ECO:0007669"/>
    <property type="project" value="UniProtKB-UniRule"/>
</dbReference>
<evidence type="ECO:0000256" key="8">
    <source>
        <dbReference type="ARBA" id="ARBA00030128"/>
    </source>
</evidence>
<comment type="catalytic activity">
    <reaction evidence="9">
        <text>GMP + ATP = GDP + ADP</text>
        <dbReference type="Rhea" id="RHEA:20780"/>
        <dbReference type="ChEBI" id="CHEBI:30616"/>
        <dbReference type="ChEBI" id="CHEBI:58115"/>
        <dbReference type="ChEBI" id="CHEBI:58189"/>
        <dbReference type="ChEBI" id="CHEBI:456216"/>
        <dbReference type="EC" id="2.7.4.8"/>
    </reaction>
</comment>
<dbReference type="GO" id="GO:0004385">
    <property type="term" value="F:GMP kinase activity"/>
    <property type="evidence" value="ECO:0007669"/>
    <property type="project" value="UniProtKB-UniRule"/>
</dbReference>
<feature type="region of interest" description="Disordered" evidence="10">
    <location>
        <begin position="1"/>
        <end position="20"/>
    </location>
</feature>
<dbReference type="GO" id="GO:0005829">
    <property type="term" value="C:cytosol"/>
    <property type="evidence" value="ECO:0007669"/>
    <property type="project" value="TreeGrafter"/>
</dbReference>
<dbReference type="HAMAP" id="MF_00328">
    <property type="entry name" value="Guanylate_kinase"/>
    <property type="match status" value="1"/>
</dbReference>
<dbReference type="FunFam" id="3.30.63.10:FF:000002">
    <property type="entry name" value="Guanylate kinase 1"/>
    <property type="match status" value="1"/>
</dbReference>
<keyword evidence="13" id="KW-1185">Reference proteome</keyword>
<evidence type="ECO:0000256" key="3">
    <source>
        <dbReference type="ARBA" id="ARBA00016296"/>
    </source>
</evidence>
<evidence type="ECO:0000256" key="5">
    <source>
        <dbReference type="ARBA" id="ARBA00022741"/>
    </source>
</evidence>
<keyword evidence="5 9" id="KW-0547">Nucleotide-binding</keyword>
<comment type="similarity">
    <text evidence="1 9">Belongs to the guanylate kinase family.</text>
</comment>
<evidence type="ECO:0000256" key="1">
    <source>
        <dbReference type="ARBA" id="ARBA00005790"/>
    </source>
</evidence>
<dbReference type="NCBIfam" id="TIGR03263">
    <property type="entry name" value="guanyl_kin"/>
    <property type="match status" value="1"/>
</dbReference>
<evidence type="ECO:0000256" key="2">
    <source>
        <dbReference type="ARBA" id="ARBA00012961"/>
    </source>
</evidence>
<comment type="function">
    <text evidence="9">Essential for recycling GMP and indirectly, cGMP.</text>
</comment>
<accession>A0A327KM18</accession>
<dbReference type="Proteomes" id="UP000248863">
    <property type="component" value="Unassembled WGS sequence"/>
</dbReference>
<proteinExistence type="inferred from homology"/>
<dbReference type="InterPro" id="IPR008144">
    <property type="entry name" value="Guanylate_kin-like_dom"/>
</dbReference>
<keyword evidence="6 9" id="KW-0418">Kinase</keyword>
<dbReference type="Pfam" id="PF00625">
    <property type="entry name" value="Guanylate_kin"/>
    <property type="match status" value="1"/>
</dbReference>
<evidence type="ECO:0000256" key="10">
    <source>
        <dbReference type="SAM" id="MobiDB-lite"/>
    </source>
</evidence>
<dbReference type="CDD" id="cd00071">
    <property type="entry name" value="GMPK"/>
    <property type="match status" value="1"/>
</dbReference>
<evidence type="ECO:0000256" key="6">
    <source>
        <dbReference type="ARBA" id="ARBA00022777"/>
    </source>
</evidence>
<dbReference type="EMBL" id="NPEU01000122">
    <property type="protein sequence ID" value="RAI38505.1"/>
    <property type="molecule type" value="Genomic_DNA"/>
</dbReference>
<keyword evidence="4 9" id="KW-0808">Transferase</keyword>
<dbReference type="PANTHER" id="PTHR23117">
    <property type="entry name" value="GUANYLATE KINASE-RELATED"/>
    <property type="match status" value="1"/>
</dbReference>
<dbReference type="PROSITE" id="PS00856">
    <property type="entry name" value="GUANYLATE_KINASE_1"/>
    <property type="match status" value="1"/>
</dbReference>
<dbReference type="InterPro" id="IPR008145">
    <property type="entry name" value="GK/Ca_channel_bsu"/>
</dbReference>
<protein>
    <recommendedName>
        <fullName evidence="3 9">Guanylate kinase</fullName>
        <ecNumber evidence="2 9">2.7.4.8</ecNumber>
    </recommendedName>
    <alternativeName>
        <fullName evidence="8 9">GMP kinase</fullName>
    </alternativeName>
</protein>
<reference evidence="12 13" key="1">
    <citation type="submission" date="2017-07" db="EMBL/GenBank/DDBJ databases">
        <title>Draft Genome Sequences of Select Purple Nonsulfur Bacteria.</title>
        <authorList>
            <person name="Lasarre B."/>
            <person name="Mckinlay J.B."/>
        </authorList>
    </citation>
    <scope>NUCLEOTIDE SEQUENCE [LARGE SCALE GENOMIC DNA]</scope>
    <source>
        <strain evidence="12 13">DSM 11907</strain>
    </source>
</reference>
<evidence type="ECO:0000259" key="11">
    <source>
        <dbReference type="PROSITE" id="PS50052"/>
    </source>
</evidence>
<evidence type="ECO:0000313" key="12">
    <source>
        <dbReference type="EMBL" id="RAI38505.1"/>
    </source>
</evidence>
<name>A0A327KM18_9BRAD</name>
<comment type="caution">
    <text evidence="12">The sequence shown here is derived from an EMBL/GenBank/DDBJ whole genome shotgun (WGS) entry which is preliminary data.</text>
</comment>
<dbReference type="EC" id="2.7.4.8" evidence="2 9"/>
<dbReference type="AlphaFoldDB" id="A0A327KM18"/>
<dbReference type="PANTHER" id="PTHR23117:SF13">
    <property type="entry name" value="GUANYLATE KINASE"/>
    <property type="match status" value="1"/>
</dbReference>
<feature type="domain" description="Guanylate kinase-like" evidence="11">
    <location>
        <begin position="29"/>
        <end position="208"/>
    </location>
</feature>
<dbReference type="PROSITE" id="PS50052">
    <property type="entry name" value="GUANYLATE_KINASE_2"/>
    <property type="match status" value="1"/>
</dbReference>
<gene>
    <name evidence="9" type="primary">gmk</name>
    <name evidence="12" type="ORF">CH338_12430</name>
</gene>
<comment type="subcellular location">
    <subcellularLocation>
        <location evidence="9">Cytoplasm</location>
    </subcellularLocation>
</comment>
<sequence>MPAEDTSTSAASTTAASASGTTGAIARRGIMLVVSSPSGAGKTTLTRTLIDEEEHITLSVSVTTRPRRPSEIDGVHYRFISKRQFDVMRDSGDLLEWAEVHGNCYGTPREPVEAALAAGRDVLFDIDWQGTRQLYEAMRDDVVSVFVLPPSAAELKARLERRAEDSHDIIVKRLKNAAEEIAHWPEYDYVLVNRDLDKSFKRLQSILTAERLKRVHGADMERFVDGLLDGLKDITA</sequence>
<dbReference type="InterPro" id="IPR020590">
    <property type="entry name" value="Guanylate_kinase_CS"/>
</dbReference>
<dbReference type="SUPFAM" id="SSF52540">
    <property type="entry name" value="P-loop containing nucleoside triphosphate hydrolases"/>
    <property type="match status" value="1"/>
</dbReference>
<dbReference type="RefSeq" id="WP_111357490.1">
    <property type="nucleotide sequence ID" value="NZ_NHSK01000179.1"/>
</dbReference>
<evidence type="ECO:0000256" key="7">
    <source>
        <dbReference type="ARBA" id="ARBA00022840"/>
    </source>
</evidence>
<keyword evidence="7 9" id="KW-0067">ATP-binding</keyword>
<feature type="binding site" evidence="9">
    <location>
        <begin position="36"/>
        <end position="43"/>
    </location>
    <ligand>
        <name>ATP</name>
        <dbReference type="ChEBI" id="CHEBI:30616"/>
    </ligand>
</feature>
<dbReference type="Gene3D" id="3.30.63.10">
    <property type="entry name" value="Guanylate Kinase phosphate binding domain"/>
    <property type="match status" value="1"/>
</dbReference>
<organism evidence="12 13">
    <name type="scientific">Rhodoplanes elegans</name>
    <dbReference type="NCBI Taxonomy" id="29408"/>
    <lineage>
        <taxon>Bacteria</taxon>
        <taxon>Pseudomonadati</taxon>
        <taxon>Pseudomonadota</taxon>
        <taxon>Alphaproteobacteria</taxon>
        <taxon>Hyphomicrobiales</taxon>
        <taxon>Nitrobacteraceae</taxon>
        <taxon>Rhodoplanes</taxon>
    </lineage>
</organism>
<evidence type="ECO:0000256" key="9">
    <source>
        <dbReference type="HAMAP-Rule" id="MF_00328"/>
    </source>
</evidence>
<evidence type="ECO:0000256" key="4">
    <source>
        <dbReference type="ARBA" id="ARBA00022679"/>
    </source>
</evidence>
<dbReference type="Gene3D" id="3.40.50.300">
    <property type="entry name" value="P-loop containing nucleotide triphosphate hydrolases"/>
    <property type="match status" value="1"/>
</dbReference>
<dbReference type="InterPro" id="IPR017665">
    <property type="entry name" value="Guanylate_kinase"/>
</dbReference>